<evidence type="ECO:0000313" key="12">
    <source>
        <dbReference type="EMBL" id="RNA04689.1"/>
    </source>
</evidence>
<feature type="binding site" evidence="10">
    <location>
        <begin position="273"/>
        <end position="276"/>
    </location>
    <ligand>
        <name>GTP</name>
        <dbReference type="ChEBI" id="CHEBI:37565"/>
    </ligand>
</feature>
<dbReference type="PANTHER" id="PTHR10218:SF362">
    <property type="entry name" value="G PROTEIN ALPHA O SUBUNIT"/>
    <property type="match status" value="1"/>
</dbReference>
<dbReference type="EC" id="3.6.1.15" evidence="12"/>
<keyword evidence="5 11" id="KW-0460">Magnesium</keyword>
<dbReference type="GO" id="GO:0007188">
    <property type="term" value="P:adenylate cyclase-modulating G protein-coupled receptor signaling pathway"/>
    <property type="evidence" value="ECO:0007669"/>
    <property type="project" value="InterPro"/>
</dbReference>
<proteinExistence type="predicted"/>
<feature type="binding site" evidence="11">
    <location>
        <position position="47"/>
    </location>
    <ligand>
        <name>Mg(2+)</name>
        <dbReference type="ChEBI" id="CHEBI:18420"/>
    </ligand>
</feature>
<keyword evidence="13" id="KW-1185">Reference proteome</keyword>
<dbReference type="GO" id="GO:0046872">
    <property type="term" value="F:metal ion binding"/>
    <property type="evidence" value="ECO:0007669"/>
    <property type="project" value="UniProtKB-KW"/>
</dbReference>
<dbReference type="SMART" id="SM00275">
    <property type="entry name" value="G_alpha"/>
    <property type="match status" value="1"/>
</dbReference>
<evidence type="ECO:0000256" key="3">
    <source>
        <dbReference type="ARBA" id="ARBA00022723"/>
    </source>
</evidence>
<dbReference type="InterPro" id="IPR001019">
    <property type="entry name" value="Gprotein_alpha_su"/>
</dbReference>
<dbReference type="SUPFAM" id="SSF47895">
    <property type="entry name" value="Transducin (alpha subunit), insertion domain"/>
    <property type="match status" value="1"/>
</dbReference>
<comment type="subunit">
    <text evidence="1">G proteins are composed of 3 units; alpha, beta and gamma. The alpha chain contains the guanine nucleotide binding site.</text>
</comment>
<feature type="binding site" evidence="10">
    <location>
        <position position="329"/>
    </location>
    <ligand>
        <name>GTP</name>
        <dbReference type="ChEBI" id="CHEBI:37565"/>
    </ligand>
</feature>
<keyword evidence="9" id="KW-0449">Lipoprotein</keyword>
<evidence type="ECO:0000256" key="10">
    <source>
        <dbReference type="PIRSR" id="PIRSR601019-1"/>
    </source>
</evidence>
<evidence type="ECO:0000256" key="7">
    <source>
        <dbReference type="ARBA" id="ARBA00023139"/>
    </source>
</evidence>
<dbReference type="PROSITE" id="PS51882">
    <property type="entry name" value="G_ALPHA"/>
    <property type="match status" value="1"/>
</dbReference>
<dbReference type="AlphaFoldDB" id="A0A3M7Q0P2"/>
<comment type="caution">
    <text evidence="12">The sequence shown here is derived from an EMBL/GenBank/DDBJ whole genome shotgun (WGS) entry which is preliminary data.</text>
</comment>
<dbReference type="GO" id="GO:0001664">
    <property type="term" value="F:G protein-coupled receptor binding"/>
    <property type="evidence" value="ECO:0007669"/>
    <property type="project" value="TreeGrafter"/>
</dbReference>
<evidence type="ECO:0000256" key="1">
    <source>
        <dbReference type="ARBA" id="ARBA00011356"/>
    </source>
</evidence>
<dbReference type="FunFam" id="3.40.50.300:FF:000720">
    <property type="entry name" value="Guanine nucleotide-binding protein G(k) subunit alpha"/>
    <property type="match status" value="1"/>
</dbReference>
<feature type="binding site" evidence="10">
    <location>
        <begin position="43"/>
        <end position="48"/>
    </location>
    <ligand>
        <name>GTP</name>
        <dbReference type="ChEBI" id="CHEBI:37565"/>
    </ligand>
</feature>
<organism evidence="12 13">
    <name type="scientific">Brachionus plicatilis</name>
    <name type="common">Marine rotifer</name>
    <name type="synonym">Brachionus muelleri</name>
    <dbReference type="NCBI Taxonomy" id="10195"/>
    <lineage>
        <taxon>Eukaryota</taxon>
        <taxon>Metazoa</taxon>
        <taxon>Spiralia</taxon>
        <taxon>Gnathifera</taxon>
        <taxon>Rotifera</taxon>
        <taxon>Eurotatoria</taxon>
        <taxon>Monogononta</taxon>
        <taxon>Pseudotrocha</taxon>
        <taxon>Ploima</taxon>
        <taxon>Brachionidae</taxon>
        <taxon>Brachionus</taxon>
    </lineage>
</organism>
<keyword evidence="2" id="KW-0519">Myristate</keyword>
<dbReference type="EMBL" id="REGN01008002">
    <property type="protein sequence ID" value="RNA04689.1"/>
    <property type="molecule type" value="Genomic_DNA"/>
</dbReference>
<reference evidence="12 13" key="1">
    <citation type="journal article" date="2018" name="Sci. Rep.">
        <title>Genomic signatures of local adaptation to the degree of environmental predictability in rotifers.</title>
        <authorList>
            <person name="Franch-Gras L."/>
            <person name="Hahn C."/>
            <person name="Garcia-Roger E.M."/>
            <person name="Carmona M.J."/>
            <person name="Serra M."/>
            <person name="Gomez A."/>
        </authorList>
    </citation>
    <scope>NUCLEOTIDE SEQUENCE [LARGE SCALE GENOMIC DNA]</scope>
    <source>
        <strain evidence="12">HYR1</strain>
    </source>
</reference>
<evidence type="ECO:0000256" key="2">
    <source>
        <dbReference type="ARBA" id="ARBA00022707"/>
    </source>
</evidence>
<sequence>MGCATSAEEKRAQEYSRRLDKQLKEDAERAAKDVKLLLLGAGESGKSTIVKQMKIIHQDGYSKEDFVQYRPVVYSNTIQSLGAIIRAMSMLNIQFSDVDRLERELDVARVLEVIQRMKDTEPFDAQLLACMKRLWSDPNVQACFMRSNEYQLNDSAQYFLDQLDRIGSPDFLPCEQDILRTRVKTTGIVEINFSFKNLNFRLFDVGGQRSERKKWIHCFEDVTAIIFCVALSEYDQVLYEDESTNRMHESLRLFDSICNNKWFVNTSIILFLNKKDLFQDKIKRSPLTICFPEYTGPNEFDSAAEYIQAQFVAKNKSTAKEIYCHLTCATDTQNVQFVFDAVTDVIITINLKGCGLY</sequence>
<dbReference type="InterPro" id="IPR011025">
    <property type="entry name" value="GproteinA_insert"/>
</dbReference>
<dbReference type="Pfam" id="PF00503">
    <property type="entry name" value="G-alpha"/>
    <property type="match status" value="1"/>
</dbReference>
<dbReference type="GO" id="GO:0031683">
    <property type="term" value="F:G-protein beta/gamma-subunit complex binding"/>
    <property type="evidence" value="ECO:0007669"/>
    <property type="project" value="InterPro"/>
</dbReference>
<dbReference type="OrthoDB" id="5817230at2759"/>
<evidence type="ECO:0000256" key="9">
    <source>
        <dbReference type="ARBA" id="ARBA00023288"/>
    </source>
</evidence>
<dbReference type="PRINTS" id="PR00441">
    <property type="entry name" value="GPROTEINAI"/>
</dbReference>
<dbReference type="InterPro" id="IPR027417">
    <property type="entry name" value="P-loop_NTPase"/>
</dbReference>
<dbReference type="GO" id="GO:0005525">
    <property type="term" value="F:GTP binding"/>
    <property type="evidence" value="ECO:0007669"/>
    <property type="project" value="UniProtKB-KW"/>
</dbReference>
<feature type="binding site" evidence="10">
    <location>
        <begin position="179"/>
        <end position="185"/>
    </location>
    <ligand>
        <name>GTP</name>
        <dbReference type="ChEBI" id="CHEBI:37565"/>
    </ligand>
</feature>
<evidence type="ECO:0000256" key="11">
    <source>
        <dbReference type="PIRSR" id="PIRSR601019-2"/>
    </source>
</evidence>
<dbReference type="GO" id="GO:0005737">
    <property type="term" value="C:cytoplasm"/>
    <property type="evidence" value="ECO:0007669"/>
    <property type="project" value="TreeGrafter"/>
</dbReference>
<keyword evidence="4 10" id="KW-0547">Nucleotide-binding</keyword>
<evidence type="ECO:0000256" key="4">
    <source>
        <dbReference type="ARBA" id="ARBA00022741"/>
    </source>
</evidence>
<protein>
    <submittedName>
        <fullName evidence="12">G alpha o subunit isoform X1</fullName>
        <ecNumber evidence="12">3.6.1.15</ecNumber>
    </submittedName>
</protein>
<dbReference type="STRING" id="10195.A0A3M7Q0P2"/>
<dbReference type="GO" id="GO:0005834">
    <property type="term" value="C:heterotrimeric G-protein complex"/>
    <property type="evidence" value="ECO:0007669"/>
    <property type="project" value="TreeGrafter"/>
</dbReference>
<dbReference type="Gene3D" id="3.40.50.300">
    <property type="entry name" value="P-loop containing nucleotide triphosphate hydrolases"/>
    <property type="match status" value="1"/>
</dbReference>
<evidence type="ECO:0000313" key="13">
    <source>
        <dbReference type="Proteomes" id="UP000276133"/>
    </source>
</evidence>
<dbReference type="FunFam" id="3.40.50.300:FF:002307">
    <property type="entry name" value="Guanine nucleotide-binding protein G(k) subunit alpha"/>
    <property type="match status" value="1"/>
</dbReference>
<keyword evidence="12" id="KW-0378">Hydrolase</keyword>
<dbReference type="PRINTS" id="PR00318">
    <property type="entry name" value="GPROTEINA"/>
</dbReference>
<feature type="binding site" evidence="10">
    <location>
        <begin position="204"/>
        <end position="208"/>
    </location>
    <ligand>
        <name>GTP</name>
        <dbReference type="ChEBI" id="CHEBI:37565"/>
    </ligand>
</feature>
<dbReference type="CDD" id="cd00066">
    <property type="entry name" value="G-alpha"/>
    <property type="match status" value="1"/>
</dbReference>
<keyword evidence="6 10" id="KW-0342">GTP-binding</keyword>
<dbReference type="PANTHER" id="PTHR10218">
    <property type="entry name" value="GTP-BINDING PROTEIN ALPHA SUBUNIT"/>
    <property type="match status" value="1"/>
</dbReference>
<gene>
    <name evidence="12" type="ORF">BpHYR1_014950</name>
</gene>
<dbReference type="Gene3D" id="1.10.400.10">
    <property type="entry name" value="GI Alpha 1, domain 2-like"/>
    <property type="match status" value="1"/>
</dbReference>
<dbReference type="FunFam" id="1.10.400.10:FF:000002">
    <property type="entry name" value="guanine nucleotide-binding protein G(Q) subunit alpha"/>
    <property type="match status" value="1"/>
</dbReference>
<dbReference type="GO" id="GO:0003924">
    <property type="term" value="F:GTPase activity"/>
    <property type="evidence" value="ECO:0007669"/>
    <property type="project" value="InterPro"/>
</dbReference>
<dbReference type="InterPro" id="IPR001408">
    <property type="entry name" value="Gprotein_alpha_I"/>
</dbReference>
<evidence type="ECO:0000256" key="8">
    <source>
        <dbReference type="ARBA" id="ARBA00023224"/>
    </source>
</evidence>
<name>A0A3M7Q0P2_BRAPC</name>
<evidence type="ECO:0000256" key="6">
    <source>
        <dbReference type="ARBA" id="ARBA00023134"/>
    </source>
</evidence>
<dbReference type="SUPFAM" id="SSF52540">
    <property type="entry name" value="P-loop containing nucleoside triphosphate hydrolases"/>
    <property type="match status" value="1"/>
</dbReference>
<dbReference type="Proteomes" id="UP000276133">
    <property type="component" value="Unassembled WGS sequence"/>
</dbReference>
<keyword evidence="7" id="KW-0564">Palmitate</keyword>
<keyword evidence="8" id="KW-0807">Transducer</keyword>
<feature type="binding site" evidence="10">
    <location>
        <begin position="154"/>
        <end position="155"/>
    </location>
    <ligand>
        <name>GTP</name>
        <dbReference type="ChEBI" id="CHEBI:37565"/>
    </ligand>
</feature>
<feature type="binding site" evidence="11">
    <location>
        <position position="185"/>
    </location>
    <ligand>
        <name>Mg(2+)</name>
        <dbReference type="ChEBI" id="CHEBI:18420"/>
    </ligand>
</feature>
<accession>A0A3M7Q0P2</accession>
<evidence type="ECO:0000256" key="5">
    <source>
        <dbReference type="ARBA" id="ARBA00022842"/>
    </source>
</evidence>
<keyword evidence="3 11" id="KW-0479">Metal-binding</keyword>